<comment type="caution">
    <text evidence="2">The sequence shown here is derived from an EMBL/GenBank/DDBJ whole genome shotgun (WGS) entry which is preliminary data.</text>
</comment>
<dbReference type="InterPro" id="IPR050404">
    <property type="entry name" value="Heme-degrading_MO"/>
</dbReference>
<protein>
    <submittedName>
        <fullName evidence="2">Heme-degrading monooxygenase HmoA</fullName>
    </submittedName>
</protein>
<reference evidence="2 3" key="1">
    <citation type="submission" date="2020-08" db="EMBL/GenBank/DDBJ databases">
        <title>Genomic Encyclopedia of Type Strains, Phase IV (KMG-IV): sequencing the most valuable type-strain genomes for metagenomic binning, comparative biology and taxonomic classification.</title>
        <authorList>
            <person name="Goeker M."/>
        </authorList>
    </citation>
    <scope>NUCLEOTIDE SEQUENCE [LARGE SCALE GENOMIC DNA]</scope>
    <source>
        <strain evidence="2 3">DSM 103737</strain>
    </source>
</reference>
<gene>
    <name evidence="2" type="ORF">GGR16_003552</name>
</gene>
<evidence type="ECO:0000313" key="2">
    <source>
        <dbReference type="EMBL" id="MBB4018505.1"/>
    </source>
</evidence>
<keyword evidence="2" id="KW-0560">Oxidoreductase</keyword>
<evidence type="ECO:0000313" key="3">
    <source>
        <dbReference type="Proteomes" id="UP000577362"/>
    </source>
</evidence>
<evidence type="ECO:0000259" key="1">
    <source>
        <dbReference type="PROSITE" id="PS51725"/>
    </source>
</evidence>
<keyword evidence="2" id="KW-0503">Monooxygenase</keyword>
<dbReference type="EMBL" id="JACIEN010000004">
    <property type="protein sequence ID" value="MBB4018505.1"/>
    <property type="molecule type" value="Genomic_DNA"/>
</dbReference>
<dbReference type="GO" id="GO:0004497">
    <property type="term" value="F:monooxygenase activity"/>
    <property type="evidence" value="ECO:0007669"/>
    <property type="project" value="UniProtKB-KW"/>
</dbReference>
<accession>A0A840BYT9</accession>
<dbReference type="PANTHER" id="PTHR34474:SF2">
    <property type="entry name" value="SIGNAL TRANSDUCTION PROTEIN TRAP"/>
    <property type="match status" value="1"/>
</dbReference>
<dbReference type="PROSITE" id="PS51725">
    <property type="entry name" value="ABM"/>
    <property type="match status" value="1"/>
</dbReference>
<keyword evidence="3" id="KW-1185">Reference proteome</keyword>
<dbReference type="Pfam" id="PF03992">
    <property type="entry name" value="ABM"/>
    <property type="match status" value="1"/>
</dbReference>
<dbReference type="InterPro" id="IPR011008">
    <property type="entry name" value="Dimeric_a/b-barrel"/>
</dbReference>
<proteinExistence type="predicted"/>
<dbReference type="Proteomes" id="UP000577362">
    <property type="component" value="Unassembled WGS sequence"/>
</dbReference>
<name>A0A840BYT9_9HYPH</name>
<dbReference type="SUPFAM" id="SSF54909">
    <property type="entry name" value="Dimeric alpha+beta barrel"/>
    <property type="match status" value="1"/>
</dbReference>
<dbReference type="RefSeq" id="WP_183317437.1">
    <property type="nucleotide sequence ID" value="NZ_JACIEN010000004.1"/>
</dbReference>
<dbReference type="AlphaFoldDB" id="A0A840BYT9"/>
<dbReference type="InterPro" id="IPR007138">
    <property type="entry name" value="ABM_dom"/>
</dbReference>
<sequence length="113" mass="13106">MFIAMNRFKVHPDSCADFERVWRERDVYLHEVSGFVEFHLLRGPQHDDHVLYSSHTVWASKEAFEGWTKSEAFRNAHKDAGQNKVLYLGHPQFEGFEVIQTVTKDGERVNAAA</sequence>
<feature type="domain" description="ABM" evidence="1">
    <location>
        <begin position="2"/>
        <end position="96"/>
    </location>
</feature>
<organism evidence="2 3">
    <name type="scientific">Chelatococcus caeni</name>
    <dbReference type="NCBI Taxonomy" id="1348468"/>
    <lineage>
        <taxon>Bacteria</taxon>
        <taxon>Pseudomonadati</taxon>
        <taxon>Pseudomonadota</taxon>
        <taxon>Alphaproteobacteria</taxon>
        <taxon>Hyphomicrobiales</taxon>
        <taxon>Chelatococcaceae</taxon>
        <taxon>Chelatococcus</taxon>
    </lineage>
</organism>
<dbReference type="Gene3D" id="3.30.70.100">
    <property type="match status" value="1"/>
</dbReference>
<dbReference type="PANTHER" id="PTHR34474">
    <property type="entry name" value="SIGNAL TRANSDUCTION PROTEIN TRAP"/>
    <property type="match status" value="1"/>
</dbReference>